<dbReference type="Gene3D" id="3.40.50.1240">
    <property type="entry name" value="Phosphoglycerate mutase-like"/>
    <property type="match status" value="1"/>
</dbReference>
<dbReference type="InterPro" id="IPR029033">
    <property type="entry name" value="His_PPase_superfam"/>
</dbReference>
<dbReference type="OrthoDB" id="496981at2759"/>
<dbReference type="CDD" id="cd07067">
    <property type="entry name" value="HP_PGM_like"/>
    <property type="match status" value="1"/>
</dbReference>
<name>A0A250X9E3_9CHLO</name>
<reference evidence="3 4" key="1">
    <citation type="submission" date="2017-08" db="EMBL/GenBank/DDBJ databases">
        <title>Acidophilic green algal genome provides insights into adaptation to an acidic environment.</title>
        <authorList>
            <person name="Hirooka S."/>
            <person name="Hirose Y."/>
            <person name="Kanesaki Y."/>
            <person name="Higuchi S."/>
            <person name="Fujiwara T."/>
            <person name="Onuma R."/>
            <person name="Era A."/>
            <person name="Ohbayashi R."/>
            <person name="Uzuka A."/>
            <person name="Nozaki H."/>
            <person name="Yoshikawa H."/>
            <person name="Miyagishima S.Y."/>
        </authorList>
    </citation>
    <scope>NUCLEOTIDE SEQUENCE [LARGE SCALE GENOMIC DNA]</scope>
    <source>
        <strain evidence="3 4">NIES-2499</strain>
    </source>
</reference>
<protein>
    <recommendedName>
        <fullName evidence="5">Phosphoglycerate mutase-like protein</fullName>
    </recommendedName>
</protein>
<accession>A0A250X9E3</accession>
<evidence type="ECO:0000256" key="2">
    <source>
        <dbReference type="PIRSR" id="PIRSR613078-2"/>
    </source>
</evidence>
<dbReference type="Proteomes" id="UP000232323">
    <property type="component" value="Unassembled WGS sequence"/>
</dbReference>
<sequence length="253" mass="28881">MVTIKKILEIDECPSTSVTSNKTFTAIPYQQSRLIHFIRHGQGDHNVAGELNYQCYKSEQWFDAHLTQEGWKQATYLNAHLRQINLKPDLVIVSPLMRALETAVAAFGSMKQDLSVRDVPLMSVGIDGPHYVVDQRILSRNPQHILAVELCREQLGVHPCDRRRRISEYRTLFPAVDWSLIGDEEDILSTSDKRETKDEITARARQFLSMLLKRSERSIAVVTHSSFLKHLFLSLPAEGSTYVNVSLLCKLYT</sequence>
<comment type="similarity">
    <text evidence="1">Belongs to the phosphoglycerate mutase family.</text>
</comment>
<feature type="binding site" evidence="2">
    <location>
        <begin position="39"/>
        <end position="46"/>
    </location>
    <ligand>
        <name>substrate</name>
    </ligand>
</feature>
<dbReference type="Pfam" id="PF00300">
    <property type="entry name" value="His_Phos_1"/>
    <property type="match status" value="1"/>
</dbReference>
<dbReference type="InterPro" id="IPR050275">
    <property type="entry name" value="PGM_Phosphatase"/>
</dbReference>
<dbReference type="SMART" id="SM00855">
    <property type="entry name" value="PGAM"/>
    <property type="match status" value="1"/>
</dbReference>
<dbReference type="GO" id="GO:0016791">
    <property type="term" value="F:phosphatase activity"/>
    <property type="evidence" value="ECO:0007669"/>
    <property type="project" value="TreeGrafter"/>
</dbReference>
<organism evidence="3 4">
    <name type="scientific">Chlamydomonas eustigma</name>
    <dbReference type="NCBI Taxonomy" id="1157962"/>
    <lineage>
        <taxon>Eukaryota</taxon>
        <taxon>Viridiplantae</taxon>
        <taxon>Chlorophyta</taxon>
        <taxon>core chlorophytes</taxon>
        <taxon>Chlorophyceae</taxon>
        <taxon>CS clade</taxon>
        <taxon>Chlamydomonadales</taxon>
        <taxon>Chlamydomonadaceae</taxon>
        <taxon>Chlamydomonas</taxon>
    </lineage>
</organism>
<comment type="caution">
    <text evidence="3">The sequence shown here is derived from an EMBL/GenBank/DDBJ whole genome shotgun (WGS) entry which is preliminary data.</text>
</comment>
<dbReference type="EMBL" id="BEGY01000044">
    <property type="protein sequence ID" value="GAX79677.1"/>
    <property type="molecule type" value="Genomic_DNA"/>
</dbReference>
<evidence type="ECO:0000313" key="4">
    <source>
        <dbReference type="Proteomes" id="UP000232323"/>
    </source>
</evidence>
<keyword evidence="4" id="KW-1185">Reference proteome</keyword>
<dbReference type="PANTHER" id="PTHR48100">
    <property type="entry name" value="BROAD-SPECIFICITY PHOSPHATASE YOR283W-RELATED"/>
    <property type="match status" value="1"/>
</dbReference>
<dbReference type="SUPFAM" id="SSF53254">
    <property type="entry name" value="Phosphoglycerate mutase-like"/>
    <property type="match status" value="1"/>
</dbReference>
<feature type="binding site" evidence="2">
    <location>
        <position position="98"/>
    </location>
    <ligand>
        <name>substrate</name>
    </ligand>
</feature>
<evidence type="ECO:0000256" key="1">
    <source>
        <dbReference type="ARBA" id="ARBA00038362"/>
    </source>
</evidence>
<dbReference type="AlphaFoldDB" id="A0A250X9E3"/>
<dbReference type="GO" id="GO:0005737">
    <property type="term" value="C:cytoplasm"/>
    <property type="evidence" value="ECO:0007669"/>
    <property type="project" value="TreeGrafter"/>
</dbReference>
<evidence type="ECO:0008006" key="5">
    <source>
        <dbReference type="Google" id="ProtNLM"/>
    </source>
</evidence>
<dbReference type="InterPro" id="IPR013078">
    <property type="entry name" value="His_Pase_superF_clade-1"/>
</dbReference>
<dbReference type="PANTHER" id="PTHR48100:SF1">
    <property type="entry name" value="HISTIDINE PHOSPHATASE FAMILY PROTEIN-RELATED"/>
    <property type="match status" value="1"/>
</dbReference>
<evidence type="ECO:0000313" key="3">
    <source>
        <dbReference type="EMBL" id="GAX79677.1"/>
    </source>
</evidence>
<proteinExistence type="inferred from homology"/>
<gene>
    <name evidence="3" type="ORF">CEUSTIGMA_g7118.t1</name>
</gene>